<sequence>MNRRTIGSAPLTCALADALPTVGPPQRKPYTRNRYHHP</sequence>
<accession>A0A7W9PA13</accession>
<comment type="caution">
    <text evidence="2">The sequence shown here is derived from an EMBL/GenBank/DDBJ whole genome shotgun (WGS) entry which is preliminary data.</text>
</comment>
<proteinExistence type="predicted"/>
<keyword evidence="3" id="KW-1185">Reference proteome</keyword>
<name>A0A7W9PA13_9NOCA</name>
<dbReference type="Proteomes" id="UP000540412">
    <property type="component" value="Unassembled WGS sequence"/>
</dbReference>
<feature type="region of interest" description="Disordered" evidence="1">
    <location>
        <begin position="18"/>
        <end position="38"/>
    </location>
</feature>
<evidence type="ECO:0000313" key="2">
    <source>
        <dbReference type="EMBL" id="MBB5911948.1"/>
    </source>
</evidence>
<protein>
    <submittedName>
        <fullName evidence="2">Uncharacterized protein</fullName>
    </submittedName>
</protein>
<dbReference type="AlphaFoldDB" id="A0A7W9PA13"/>
<gene>
    <name evidence="2" type="ORF">BJY24_000815</name>
</gene>
<organism evidence="2 3">
    <name type="scientific">Nocardia transvalensis</name>
    <dbReference type="NCBI Taxonomy" id="37333"/>
    <lineage>
        <taxon>Bacteria</taxon>
        <taxon>Bacillati</taxon>
        <taxon>Actinomycetota</taxon>
        <taxon>Actinomycetes</taxon>
        <taxon>Mycobacteriales</taxon>
        <taxon>Nocardiaceae</taxon>
        <taxon>Nocardia</taxon>
    </lineage>
</organism>
<dbReference type="EMBL" id="JACHIT010000001">
    <property type="protein sequence ID" value="MBB5911948.1"/>
    <property type="molecule type" value="Genomic_DNA"/>
</dbReference>
<feature type="compositionally biased region" description="Basic residues" evidence="1">
    <location>
        <begin position="29"/>
        <end position="38"/>
    </location>
</feature>
<evidence type="ECO:0000256" key="1">
    <source>
        <dbReference type="SAM" id="MobiDB-lite"/>
    </source>
</evidence>
<reference evidence="2 3" key="1">
    <citation type="submission" date="2020-08" db="EMBL/GenBank/DDBJ databases">
        <title>Sequencing the genomes of 1000 actinobacteria strains.</title>
        <authorList>
            <person name="Klenk H.-P."/>
        </authorList>
    </citation>
    <scope>NUCLEOTIDE SEQUENCE [LARGE SCALE GENOMIC DNA]</scope>
    <source>
        <strain evidence="2 3">DSM 43582</strain>
    </source>
</reference>
<evidence type="ECO:0000313" key="3">
    <source>
        <dbReference type="Proteomes" id="UP000540412"/>
    </source>
</evidence>